<accession>A0A0A9ZG88</accession>
<feature type="domain" description="B30.2/SPRY" evidence="1">
    <location>
        <begin position="1"/>
        <end position="165"/>
    </location>
</feature>
<protein>
    <submittedName>
        <fullName evidence="2">Putative germin-like protein 2-3</fullName>
    </submittedName>
</protein>
<dbReference type="PANTHER" id="PTHR46654">
    <property type="entry name" value="E3 UBIQUITIN-PROTEIN LIGASE HECTD3"/>
    <property type="match status" value="1"/>
</dbReference>
<reference evidence="2" key="2">
    <citation type="submission" date="2014-07" db="EMBL/GenBank/DDBJ databases">
        <authorList>
            <person name="Hull J."/>
        </authorList>
    </citation>
    <scope>NUCLEOTIDE SEQUENCE</scope>
</reference>
<dbReference type="EMBL" id="GBHO01002629">
    <property type="protein sequence ID" value="JAG40975.1"/>
    <property type="molecule type" value="Transcribed_RNA"/>
</dbReference>
<organism evidence="2">
    <name type="scientific">Lygus hesperus</name>
    <name type="common">Western plant bug</name>
    <dbReference type="NCBI Taxonomy" id="30085"/>
    <lineage>
        <taxon>Eukaryota</taxon>
        <taxon>Metazoa</taxon>
        <taxon>Ecdysozoa</taxon>
        <taxon>Arthropoda</taxon>
        <taxon>Hexapoda</taxon>
        <taxon>Insecta</taxon>
        <taxon>Pterygota</taxon>
        <taxon>Neoptera</taxon>
        <taxon>Paraneoptera</taxon>
        <taxon>Hemiptera</taxon>
        <taxon>Heteroptera</taxon>
        <taxon>Panheteroptera</taxon>
        <taxon>Cimicomorpha</taxon>
        <taxon>Miridae</taxon>
        <taxon>Mirini</taxon>
        <taxon>Lygus</taxon>
    </lineage>
</organism>
<dbReference type="Gene3D" id="2.60.120.920">
    <property type="match status" value="1"/>
</dbReference>
<dbReference type="InterPro" id="IPR001870">
    <property type="entry name" value="B30.2/SPRY"/>
</dbReference>
<reference evidence="2" key="1">
    <citation type="journal article" date="2014" name="PLoS ONE">
        <title>Transcriptome-Based Identification of ABC Transporters in the Western Tarnished Plant Bug Lygus hesperus.</title>
        <authorList>
            <person name="Hull J.J."/>
            <person name="Chaney K."/>
            <person name="Geib S.M."/>
            <person name="Fabrick J.A."/>
            <person name="Brent C.S."/>
            <person name="Walsh D."/>
            <person name="Lavine L.C."/>
        </authorList>
    </citation>
    <scope>NUCLEOTIDE SEQUENCE</scope>
</reference>
<dbReference type="PANTHER" id="PTHR46654:SF1">
    <property type="entry name" value="E3 UBIQUITIN-PROTEIN LIGASE HECTD3"/>
    <property type="match status" value="1"/>
</dbReference>
<proteinExistence type="predicted"/>
<gene>
    <name evidence="2" type="ORF">CM83_218</name>
</gene>
<dbReference type="GO" id="GO:0004842">
    <property type="term" value="F:ubiquitin-protein transferase activity"/>
    <property type="evidence" value="ECO:0007669"/>
    <property type="project" value="InterPro"/>
</dbReference>
<dbReference type="AlphaFoldDB" id="A0A0A9ZG88"/>
<dbReference type="PROSITE" id="PS50188">
    <property type="entry name" value="B302_SPRY"/>
    <property type="match status" value="1"/>
</dbReference>
<sequence length="171" mass="19133">MGNTTFVRGKGAFHGATVMPKRGLHIVGFKIRRRQQQGHGVGSPLGGCYYVGLAHGQPPVNSMSNLITRSDVFVLQDTDDQDQVPHLLLRRHCIPRNSHRRIFGHDEVVWVELNADLGEITFYRDNMTLIGLAFANVDHVDDLYPLVYLFNDDASCEIMPSPSSSDESIEQ</sequence>
<dbReference type="SUPFAM" id="SSF49899">
    <property type="entry name" value="Concanavalin A-like lectins/glucanases"/>
    <property type="match status" value="1"/>
</dbReference>
<dbReference type="InterPro" id="IPR043136">
    <property type="entry name" value="B30.2/SPRY_sf"/>
</dbReference>
<name>A0A0A9ZG88_LYGHE</name>
<evidence type="ECO:0000313" key="2">
    <source>
        <dbReference type="EMBL" id="JAG40975.1"/>
    </source>
</evidence>
<evidence type="ECO:0000259" key="1">
    <source>
        <dbReference type="PROSITE" id="PS50188"/>
    </source>
</evidence>
<dbReference type="InterPro" id="IPR042469">
    <property type="entry name" value="HECTD3"/>
</dbReference>
<dbReference type="InterPro" id="IPR013320">
    <property type="entry name" value="ConA-like_dom_sf"/>
</dbReference>
<dbReference type="GO" id="GO:0005737">
    <property type="term" value="C:cytoplasm"/>
    <property type="evidence" value="ECO:0007669"/>
    <property type="project" value="TreeGrafter"/>
</dbReference>